<dbReference type="GO" id="GO:0061709">
    <property type="term" value="P:reticulophagy"/>
    <property type="evidence" value="ECO:0007669"/>
    <property type="project" value="TreeGrafter"/>
</dbReference>
<dbReference type="Proteomes" id="UP000823561">
    <property type="component" value="Chromosome 1"/>
</dbReference>
<dbReference type="PANTHER" id="PTHR13190">
    <property type="entry name" value="AUTOPHAGY-RELATED 2, ISOFORM A"/>
    <property type="match status" value="1"/>
</dbReference>
<evidence type="ECO:0000313" key="11">
    <source>
        <dbReference type="EMBL" id="KAG5285146.1"/>
    </source>
</evidence>
<evidence type="ECO:0008006" key="13">
    <source>
        <dbReference type="Google" id="ProtNLM"/>
    </source>
</evidence>
<evidence type="ECO:0000313" key="12">
    <source>
        <dbReference type="Proteomes" id="UP000823561"/>
    </source>
</evidence>
<dbReference type="Pfam" id="PF13329">
    <property type="entry name" value="ATG2_CAD"/>
    <property type="match status" value="1"/>
</dbReference>
<evidence type="ECO:0000256" key="2">
    <source>
        <dbReference type="ARBA" id="ARBA00004623"/>
    </source>
</evidence>
<evidence type="ECO:0000256" key="4">
    <source>
        <dbReference type="ARBA" id="ARBA00022448"/>
    </source>
</evidence>
<gene>
    <name evidence="11" type="ORF">AALO_G00000030</name>
</gene>
<dbReference type="GO" id="GO:0061908">
    <property type="term" value="C:phagophore"/>
    <property type="evidence" value="ECO:0007669"/>
    <property type="project" value="TreeGrafter"/>
</dbReference>
<dbReference type="AlphaFoldDB" id="A0AAV6HHV9"/>
<evidence type="ECO:0000256" key="9">
    <source>
        <dbReference type="ARBA" id="ARBA00024615"/>
    </source>
</evidence>
<evidence type="ECO:0000256" key="7">
    <source>
        <dbReference type="ARBA" id="ARBA00023136"/>
    </source>
</evidence>
<evidence type="ECO:0000256" key="1">
    <source>
        <dbReference type="ARBA" id="ARBA00004406"/>
    </source>
</evidence>
<dbReference type="GO" id="GO:0006869">
    <property type="term" value="P:lipid transport"/>
    <property type="evidence" value="ECO:0007669"/>
    <property type="project" value="UniProtKB-KW"/>
</dbReference>
<keyword evidence="4" id="KW-0813">Transport</keyword>
<dbReference type="GO" id="GO:0043495">
    <property type="term" value="F:protein-membrane adaptor activity"/>
    <property type="evidence" value="ECO:0007669"/>
    <property type="project" value="TreeGrafter"/>
</dbReference>
<name>A0AAV6HHV9_9TELE</name>
<keyword evidence="6" id="KW-0445">Lipid transport</keyword>
<keyword evidence="12" id="KW-1185">Reference proteome</keyword>
<comment type="subcellular location">
    <subcellularLocation>
        <location evidence="1">Endoplasmic reticulum membrane</location>
        <topology evidence="1">Peripheral membrane protein</topology>
    </subcellularLocation>
    <subcellularLocation>
        <location evidence="2">Preautophagosomal structure membrane</location>
        <topology evidence="2">Peripheral membrane protein</topology>
    </subcellularLocation>
</comment>
<protein>
    <recommendedName>
        <fullName evidence="13">Autophagy related 2B</fullName>
    </recommendedName>
</protein>
<evidence type="ECO:0000256" key="8">
    <source>
        <dbReference type="ARBA" id="ARBA00024479"/>
    </source>
</evidence>
<comment type="catalytic activity">
    <reaction evidence="8">
        <text>a 1,2-diacyl-sn-glycero-3-phospho-L-serine(in) = a 1,2-diacyl-sn-glycero-3-phospho-L-serine(out)</text>
        <dbReference type="Rhea" id="RHEA:38663"/>
        <dbReference type="ChEBI" id="CHEBI:57262"/>
    </reaction>
</comment>
<evidence type="ECO:0000256" key="5">
    <source>
        <dbReference type="ARBA" id="ARBA00022824"/>
    </source>
</evidence>
<dbReference type="GO" id="GO:0032266">
    <property type="term" value="F:phosphatidylinositol-3-phosphate binding"/>
    <property type="evidence" value="ECO:0007669"/>
    <property type="project" value="TreeGrafter"/>
</dbReference>
<feature type="region of interest" description="Disordered" evidence="10">
    <location>
        <begin position="264"/>
        <end position="304"/>
    </location>
</feature>
<comment type="caution">
    <text evidence="11">The sequence shown here is derived from an EMBL/GenBank/DDBJ whole genome shotgun (WGS) entry which is preliminary data.</text>
</comment>
<dbReference type="GO" id="GO:0000422">
    <property type="term" value="P:autophagy of mitochondrion"/>
    <property type="evidence" value="ECO:0007669"/>
    <property type="project" value="TreeGrafter"/>
</dbReference>
<keyword evidence="7" id="KW-0472">Membrane</keyword>
<comment type="catalytic activity">
    <reaction evidence="9">
        <text>a 1,2-diacyl-sn-glycero-3-phosphoethanolamine(in) = a 1,2-diacyl-sn-glycero-3-phosphoethanolamine(out)</text>
        <dbReference type="Rhea" id="RHEA:38895"/>
        <dbReference type="ChEBI" id="CHEBI:64612"/>
    </reaction>
</comment>
<comment type="similarity">
    <text evidence="3">Belongs to the ATG2 family.</text>
</comment>
<reference evidence="11 12" key="1">
    <citation type="submission" date="2020-10" db="EMBL/GenBank/DDBJ databases">
        <title>Chromosome-scale genome assembly of the Allis shad, Alosa alosa.</title>
        <authorList>
            <person name="Margot Z."/>
            <person name="Christophe K."/>
            <person name="Cabau C."/>
            <person name="Louis A."/>
            <person name="Berthelot C."/>
            <person name="Parey E."/>
            <person name="Roest Crollius H."/>
            <person name="Montfort J."/>
            <person name="Robinson-Rechavi M."/>
            <person name="Bucao C."/>
            <person name="Bouchez O."/>
            <person name="Gislard M."/>
            <person name="Lluch J."/>
            <person name="Milhes M."/>
            <person name="Lampietro C."/>
            <person name="Lopez Roques C."/>
            <person name="Donnadieu C."/>
            <person name="Braasch I."/>
            <person name="Desvignes T."/>
            <person name="Postlethwait J."/>
            <person name="Bobe J."/>
            <person name="Guiguen Y."/>
        </authorList>
    </citation>
    <scope>NUCLEOTIDE SEQUENCE [LARGE SCALE GENOMIC DNA]</scope>
    <source>
        <strain evidence="11">M-15738</strain>
        <tissue evidence="11">Blood</tissue>
    </source>
</reference>
<accession>A0AAV6HHV9</accession>
<evidence type="ECO:0000256" key="6">
    <source>
        <dbReference type="ARBA" id="ARBA00023055"/>
    </source>
</evidence>
<feature type="compositionally biased region" description="Polar residues" evidence="10">
    <location>
        <begin position="279"/>
        <end position="293"/>
    </location>
</feature>
<dbReference type="GO" id="GO:0061723">
    <property type="term" value="P:glycophagy"/>
    <property type="evidence" value="ECO:0007669"/>
    <property type="project" value="TreeGrafter"/>
</dbReference>
<organism evidence="11 12">
    <name type="scientific">Alosa alosa</name>
    <name type="common">allis shad</name>
    <dbReference type="NCBI Taxonomy" id="278164"/>
    <lineage>
        <taxon>Eukaryota</taxon>
        <taxon>Metazoa</taxon>
        <taxon>Chordata</taxon>
        <taxon>Craniata</taxon>
        <taxon>Vertebrata</taxon>
        <taxon>Euteleostomi</taxon>
        <taxon>Actinopterygii</taxon>
        <taxon>Neopterygii</taxon>
        <taxon>Teleostei</taxon>
        <taxon>Clupei</taxon>
        <taxon>Clupeiformes</taxon>
        <taxon>Clupeoidei</taxon>
        <taxon>Clupeidae</taxon>
        <taxon>Alosa</taxon>
    </lineage>
</organism>
<dbReference type="GO" id="GO:0000045">
    <property type="term" value="P:autophagosome assembly"/>
    <property type="evidence" value="ECO:0007669"/>
    <property type="project" value="TreeGrafter"/>
</dbReference>
<dbReference type="GO" id="GO:0005789">
    <property type="term" value="C:endoplasmic reticulum membrane"/>
    <property type="evidence" value="ECO:0007669"/>
    <property type="project" value="UniProtKB-SubCell"/>
</dbReference>
<proteinExistence type="inferred from homology"/>
<sequence length="584" mass="64629">MAYGDFCILDTPTSRTAERDEEPVVQILTSEPIVLKENHFSQVSCRAAPFPTPDVRYLLKEISLVWHLYGGWDFSSSVPGSSPSRSRGVFPITHTPVLTVNFSGGRVGGGLGRNPDVLMEIQLSKVRFQHEVYAAPPGGRDGPERLLSRQVFVVQELEVRDRLASSQINKFLYLYSSKELPRKAHANMLTVRVVHMSVEAEDSPQECCLRVSLMPLRLNIDQDALFFLRDFFCSLATEVELFSPPEEALCVSMKRPAGSDVSCSFSKHSSQDPAPIISMPTQGSANQNGLSESSGKDSEREPASSVFTDQPIFFREFRFTSDVPIRLDYHGKHVAMEQGTFAGIVMGLAQLSCSELTLRRLCYRQGLLGVDRLFSYAINEWLTDIKKNQLPGLLGGVGPIHSVLQLVQGCRDLVWLPIQQYRKDGRIVRGFQRGTASFGTSTAMAALELTNRMVRTIQAAAETAYDMVSPGANGAEDRRLKRYSHHRLAHQPVDLREGVAKAYSVVKEGLTDTALGIIVTATREHEQRGVTGAVGGVLRQLPPAMVKPLIVATEATSNVLGGMRNQIQPDARQEETQKWRLGEE</sequence>
<keyword evidence="5" id="KW-0256">Endoplasmic reticulum</keyword>
<dbReference type="PANTHER" id="PTHR13190:SF20">
    <property type="entry name" value="AUTOPHAGY-RELATED PROTEIN 2 HOMOLOG B"/>
    <property type="match status" value="1"/>
</dbReference>
<evidence type="ECO:0000256" key="10">
    <source>
        <dbReference type="SAM" id="MobiDB-lite"/>
    </source>
</evidence>
<dbReference type="GO" id="GO:0034727">
    <property type="term" value="P:piecemeal microautophagy of the nucleus"/>
    <property type="evidence" value="ECO:0007669"/>
    <property type="project" value="TreeGrafter"/>
</dbReference>
<dbReference type="InterPro" id="IPR026849">
    <property type="entry name" value="ATG2"/>
</dbReference>
<dbReference type="EMBL" id="JADWDJ010000001">
    <property type="protein sequence ID" value="KAG5285146.1"/>
    <property type="molecule type" value="Genomic_DNA"/>
</dbReference>
<evidence type="ECO:0000256" key="3">
    <source>
        <dbReference type="ARBA" id="ARBA00009714"/>
    </source>
</evidence>
<dbReference type="GO" id="GO:0034045">
    <property type="term" value="C:phagophore assembly site membrane"/>
    <property type="evidence" value="ECO:0007669"/>
    <property type="project" value="UniProtKB-SubCell"/>
</dbReference>